<name>A0A1F6CUN9_9BACT</name>
<protein>
    <submittedName>
        <fullName evidence="2">Uncharacterized protein</fullName>
    </submittedName>
</protein>
<evidence type="ECO:0000313" key="3">
    <source>
        <dbReference type="Proteomes" id="UP000176863"/>
    </source>
</evidence>
<sequence>MVSHTSTKPIAKTGLRHDDPRYAESSGEARAGYGPAKAGLNPVRNSGLSEKDIPRVGNRV</sequence>
<comment type="caution">
    <text evidence="2">The sequence shown here is derived from an EMBL/GenBank/DDBJ whole genome shotgun (WGS) entry which is preliminary data.</text>
</comment>
<dbReference type="AlphaFoldDB" id="A0A1F6CUN9"/>
<evidence type="ECO:0000256" key="1">
    <source>
        <dbReference type="SAM" id="MobiDB-lite"/>
    </source>
</evidence>
<accession>A0A1F6CUN9</accession>
<evidence type="ECO:0000313" key="2">
    <source>
        <dbReference type="EMBL" id="OGG52879.1"/>
    </source>
</evidence>
<dbReference type="EMBL" id="MFKT01000021">
    <property type="protein sequence ID" value="OGG52879.1"/>
    <property type="molecule type" value="Genomic_DNA"/>
</dbReference>
<feature type="region of interest" description="Disordered" evidence="1">
    <location>
        <begin position="1"/>
        <end position="60"/>
    </location>
</feature>
<dbReference type="Proteomes" id="UP000176863">
    <property type="component" value="Unassembled WGS sequence"/>
</dbReference>
<proteinExistence type="predicted"/>
<reference evidence="2 3" key="1">
    <citation type="journal article" date="2016" name="Nat. Commun.">
        <title>Thousands of microbial genomes shed light on interconnected biogeochemical processes in an aquifer system.</title>
        <authorList>
            <person name="Anantharaman K."/>
            <person name="Brown C.T."/>
            <person name="Hug L.A."/>
            <person name="Sharon I."/>
            <person name="Castelle C.J."/>
            <person name="Probst A.J."/>
            <person name="Thomas B.C."/>
            <person name="Singh A."/>
            <person name="Wilkins M.J."/>
            <person name="Karaoz U."/>
            <person name="Brodie E.L."/>
            <person name="Williams K.H."/>
            <person name="Hubbard S.S."/>
            <person name="Banfield J.F."/>
        </authorList>
    </citation>
    <scope>NUCLEOTIDE SEQUENCE [LARGE SCALE GENOMIC DNA]</scope>
</reference>
<organism evidence="2 3">
    <name type="scientific">Candidatus Kaiserbacteria bacterium RIFCSPHIGHO2_01_FULL_53_29</name>
    <dbReference type="NCBI Taxonomy" id="1798480"/>
    <lineage>
        <taxon>Bacteria</taxon>
        <taxon>Candidatus Kaiseribacteriota</taxon>
    </lineage>
</organism>
<dbReference type="STRING" id="1798480.A2851_04295"/>
<gene>
    <name evidence="2" type="ORF">A2851_04295</name>
</gene>